<evidence type="ECO:0000313" key="1">
    <source>
        <dbReference type="EMBL" id="RDI72705.1"/>
    </source>
</evidence>
<dbReference type="EMBL" id="QQST01000001">
    <property type="protein sequence ID" value="RDI72705.1"/>
    <property type="molecule type" value="Genomic_DNA"/>
</dbReference>
<dbReference type="EMBL" id="FNKQ01000001">
    <property type="protein sequence ID" value="SDQ19392.1"/>
    <property type="molecule type" value="Genomic_DNA"/>
</dbReference>
<evidence type="ECO:0000313" key="2">
    <source>
        <dbReference type="EMBL" id="SDQ19392.1"/>
    </source>
</evidence>
<reference evidence="2" key="2">
    <citation type="submission" date="2016-10" db="EMBL/GenBank/DDBJ databases">
        <authorList>
            <person name="de Groot N.N."/>
        </authorList>
    </citation>
    <scope>NUCLEOTIDE SEQUENCE [LARGE SCALE GENOMIC DNA]</scope>
    <source>
        <strain evidence="2">CGMCC 1.12397</strain>
    </source>
</reference>
<protein>
    <submittedName>
        <fullName evidence="2">Uncharacterized protein</fullName>
    </submittedName>
</protein>
<proteinExistence type="predicted"/>
<dbReference type="OrthoDB" id="282026at2157"/>
<evidence type="ECO:0000313" key="4">
    <source>
        <dbReference type="Proteomes" id="UP000255421"/>
    </source>
</evidence>
<name>A0A1H0YW30_9EURY</name>
<organism evidence="2 3">
    <name type="scientific">Halopelagius longus</name>
    <dbReference type="NCBI Taxonomy" id="1236180"/>
    <lineage>
        <taxon>Archaea</taxon>
        <taxon>Methanobacteriati</taxon>
        <taxon>Methanobacteriota</taxon>
        <taxon>Stenosarchaea group</taxon>
        <taxon>Halobacteria</taxon>
        <taxon>Halobacteriales</taxon>
        <taxon>Haloferacaceae</taxon>
    </lineage>
</organism>
<dbReference type="AlphaFoldDB" id="A0A1H0YW30"/>
<keyword evidence="4" id="KW-1185">Reference proteome</keyword>
<reference evidence="3" key="1">
    <citation type="submission" date="2016-10" db="EMBL/GenBank/DDBJ databases">
        <authorList>
            <person name="Varghese N."/>
            <person name="Submissions S."/>
        </authorList>
    </citation>
    <scope>NUCLEOTIDE SEQUENCE [LARGE SCALE GENOMIC DNA]</scope>
    <source>
        <strain evidence="3">CGMCC 1.12397</strain>
    </source>
</reference>
<dbReference type="Proteomes" id="UP000255421">
    <property type="component" value="Unassembled WGS sequence"/>
</dbReference>
<reference evidence="1 4" key="3">
    <citation type="submission" date="2018-07" db="EMBL/GenBank/DDBJ databases">
        <title>Genome sequence of extremly halophilic archaeon Halopelagius longus strain BC12-B1.</title>
        <authorList>
            <person name="Zhang X."/>
        </authorList>
    </citation>
    <scope>NUCLEOTIDE SEQUENCE [LARGE SCALE GENOMIC DNA]</scope>
    <source>
        <strain evidence="1 4">BC12-B1</strain>
    </source>
</reference>
<gene>
    <name evidence="1" type="ORF">DWB78_13780</name>
    <name evidence="2" type="ORF">SAMN05216278_0876</name>
</gene>
<dbReference type="RefSeq" id="WP_092533443.1">
    <property type="nucleotide sequence ID" value="NZ_FNKQ01000001.1"/>
</dbReference>
<evidence type="ECO:0000313" key="3">
    <source>
        <dbReference type="Proteomes" id="UP000199289"/>
    </source>
</evidence>
<accession>A0A1H0YW30</accession>
<dbReference type="Proteomes" id="UP000199289">
    <property type="component" value="Unassembled WGS sequence"/>
</dbReference>
<sequence>MDEHTATFEIESKTDARAVERLLSQLYDSVREESRTVRDETGDSTATLAQFETLREAAKDGKPGTLTVVLEQREETFGGGDDS</sequence>